<evidence type="ECO:0000313" key="3">
    <source>
        <dbReference type="Proteomes" id="UP001359559"/>
    </source>
</evidence>
<evidence type="ECO:0000313" key="2">
    <source>
        <dbReference type="EMBL" id="KAK7311814.1"/>
    </source>
</evidence>
<keyword evidence="3" id="KW-1185">Reference proteome</keyword>
<comment type="caution">
    <text evidence="2">The sequence shown here is derived from an EMBL/GenBank/DDBJ whole genome shotgun (WGS) entry which is preliminary data.</text>
</comment>
<evidence type="ECO:0000256" key="1">
    <source>
        <dbReference type="SAM" id="MobiDB-lite"/>
    </source>
</evidence>
<feature type="compositionally biased region" description="Basic residues" evidence="1">
    <location>
        <begin position="175"/>
        <end position="185"/>
    </location>
</feature>
<proteinExistence type="predicted"/>
<gene>
    <name evidence="2" type="ORF">RJT34_10187</name>
</gene>
<feature type="region of interest" description="Disordered" evidence="1">
    <location>
        <begin position="135"/>
        <end position="191"/>
    </location>
</feature>
<dbReference type="Proteomes" id="UP001359559">
    <property type="component" value="Unassembled WGS sequence"/>
</dbReference>
<feature type="compositionally biased region" description="Polar residues" evidence="1">
    <location>
        <begin position="1"/>
        <end position="11"/>
    </location>
</feature>
<reference evidence="2 3" key="1">
    <citation type="submission" date="2024-01" db="EMBL/GenBank/DDBJ databases">
        <title>The genomes of 5 underutilized Papilionoideae crops provide insights into root nodulation and disease resistance.</title>
        <authorList>
            <person name="Yuan L."/>
        </authorList>
    </citation>
    <scope>NUCLEOTIDE SEQUENCE [LARGE SCALE GENOMIC DNA]</scope>
    <source>
        <strain evidence="2">LY-2023</strain>
        <tissue evidence="2">Leaf</tissue>
    </source>
</reference>
<name>A0AAN9K9Q5_CLITE</name>
<organism evidence="2 3">
    <name type="scientific">Clitoria ternatea</name>
    <name type="common">Butterfly pea</name>
    <dbReference type="NCBI Taxonomy" id="43366"/>
    <lineage>
        <taxon>Eukaryota</taxon>
        <taxon>Viridiplantae</taxon>
        <taxon>Streptophyta</taxon>
        <taxon>Embryophyta</taxon>
        <taxon>Tracheophyta</taxon>
        <taxon>Spermatophyta</taxon>
        <taxon>Magnoliopsida</taxon>
        <taxon>eudicotyledons</taxon>
        <taxon>Gunneridae</taxon>
        <taxon>Pentapetalae</taxon>
        <taxon>rosids</taxon>
        <taxon>fabids</taxon>
        <taxon>Fabales</taxon>
        <taxon>Fabaceae</taxon>
        <taxon>Papilionoideae</taxon>
        <taxon>50 kb inversion clade</taxon>
        <taxon>NPAAA clade</taxon>
        <taxon>indigoferoid/millettioid clade</taxon>
        <taxon>Phaseoleae</taxon>
        <taxon>Clitoria</taxon>
    </lineage>
</organism>
<feature type="region of interest" description="Disordered" evidence="1">
    <location>
        <begin position="1"/>
        <end position="52"/>
    </location>
</feature>
<sequence>MRLLKSVSNEIKQGGNKEPVGDDVGHGGVHAAIKDEQNRNVEDEHEGNGQQTEEDIGAGLCFNTDRCTSLGEETYGDIEDQLSTNTEINVQGEAVVDVATREASKTKVATTANVSGPPKVTSVVTSVNIITVADMSGPTEQVQRRRPSRPRKNPPPDVAATNSNLNEAGAETRKGRGKGRGRGRGRVGASN</sequence>
<dbReference type="AlphaFoldDB" id="A0AAN9K9Q5"/>
<dbReference type="EMBL" id="JAYKXN010000002">
    <property type="protein sequence ID" value="KAK7311814.1"/>
    <property type="molecule type" value="Genomic_DNA"/>
</dbReference>
<protein>
    <submittedName>
        <fullName evidence="2">Uncharacterized protein</fullName>
    </submittedName>
</protein>
<accession>A0AAN9K9Q5</accession>
<feature type="compositionally biased region" description="Basic and acidic residues" evidence="1">
    <location>
        <begin position="32"/>
        <end position="42"/>
    </location>
</feature>